<dbReference type="RefSeq" id="WP_212018183.1">
    <property type="nucleotide sequence ID" value="NZ_JAAFYZ010000193.1"/>
</dbReference>
<sequence>MRGRIGSDVGAVLGLTGPEHRLGVDDPRKDTAARRTLFLKCQAGLSRSDRLPVVAEIAVTVGGLVRELAGVEVRDPWRDLWVGSAERRL</sequence>
<proteinExistence type="predicted"/>
<evidence type="ECO:0000313" key="2">
    <source>
        <dbReference type="Proteomes" id="UP000730482"/>
    </source>
</evidence>
<dbReference type="EMBL" id="JAAFYZ010000193">
    <property type="protein sequence ID" value="MBS2552521.1"/>
    <property type="molecule type" value="Genomic_DNA"/>
</dbReference>
<reference evidence="1 2" key="1">
    <citation type="submission" date="2020-02" db="EMBL/GenBank/DDBJ databases">
        <title>Acidophilic actinobacteria isolated from forest soil.</title>
        <authorList>
            <person name="Golinska P."/>
        </authorList>
    </citation>
    <scope>NUCLEOTIDE SEQUENCE [LARGE SCALE GENOMIC DNA]</scope>
    <source>
        <strain evidence="1 2">NL8</strain>
    </source>
</reference>
<protein>
    <submittedName>
        <fullName evidence="1">Uncharacterized protein</fullName>
    </submittedName>
</protein>
<keyword evidence="2" id="KW-1185">Reference proteome</keyword>
<gene>
    <name evidence="1" type="ORF">KGQ19_37270</name>
</gene>
<evidence type="ECO:0000313" key="1">
    <source>
        <dbReference type="EMBL" id="MBS2552521.1"/>
    </source>
</evidence>
<name>A0ABS5L2F5_9ACTN</name>
<accession>A0ABS5L2F5</accession>
<comment type="caution">
    <text evidence="1">The sequence shown here is derived from an EMBL/GenBank/DDBJ whole genome shotgun (WGS) entry which is preliminary data.</text>
</comment>
<organism evidence="1 2">
    <name type="scientific">Catenulispora pinistramenti</name>
    <dbReference type="NCBI Taxonomy" id="2705254"/>
    <lineage>
        <taxon>Bacteria</taxon>
        <taxon>Bacillati</taxon>
        <taxon>Actinomycetota</taxon>
        <taxon>Actinomycetes</taxon>
        <taxon>Catenulisporales</taxon>
        <taxon>Catenulisporaceae</taxon>
        <taxon>Catenulispora</taxon>
    </lineage>
</organism>
<dbReference type="Proteomes" id="UP000730482">
    <property type="component" value="Unassembled WGS sequence"/>
</dbReference>